<dbReference type="InterPro" id="IPR036271">
    <property type="entry name" value="Tet_transcr_reg_TetR-rel_C_sf"/>
</dbReference>
<organism evidence="1 2">
    <name type="scientific">Pseudonocardia parietis</name>
    <dbReference type="NCBI Taxonomy" id="570936"/>
    <lineage>
        <taxon>Bacteria</taxon>
        <taxon>Bacillati</taxon>
        <taxon>Actinomycetota</taxon>
        <taxon>Actinomycetes</taxon>
        <taxon>Pseudonocardiales</taxon>
        <taxon>Pseudonocardiaceae</taxon>
        <taxon>Pseudonocardia</taxon>
    </lineage>
</organism>
<evidence type="ECO:0000313" key="1">
    <source>
        <dbReference type="EMBL" id="MBP2370302.1"/>
    </source>
</evidence>
<evidence type="ECO:0000313" key="2">
    <source>
        <dbReference type="Proteomes" id="UP001519295"/>
    </source>
</evidence>
<dbReference type="RefSeq" id="WP_210033433.1">
    <property type="nucleotide sequence ID" value="NZ_JAGINU010000001.1"/>
</dbReference>
<dbReference type="SUPFAM" id="SSF46689">
    <property type="entry name" value="Homeodomain-like"/>
    <property type="match status" value="1"/>
</dbReference>
<dbReference type="SUPFAM" id="SSF48498">
    <property type="entry name" value="Tetracyclin repressor-like, C-terminal domain"/>
    <property type="match status" value="1"/>
</dbReference>
<dbReference type="Gene3D" id="1.10.10.60">
    <property type="entry name" value="Homeodomain-like"/>
    <property type="match status" value="1"/>
</dbReference>
<protein>
    <submittedName>
        <fullName evidence="1">AcrR family transcriptional regulator</fullName>
    </submittedName>
</protein>
<dbReference type="EMBL" id="JAGINU010000001">
    <property type="protein sequence ID" value="MBP2370302.1"/>
    <property type="molecule type" value="Genomic_DNA"/>
</dbReference>
<reference evidence="1 2" key="1">
    <citation type="submission" date="2021-03" db="EMBL/GenBank/DDBJ databases">
        <title>Sequencing the genomes of 1000 actinobacteria strains.</title>
        <authorList>
            <person name="Klenk H.-P."/>
        </authorList>
    </citation>
    <scope>NUCLEOTIDE SEQUENCE [LARGE SCALE GENOMIC DNA]</scope>
    <source>
        <strain evidence="1 2">DSM 45256</strain>
    </source>
</reference>
<accession>A0ABS4W272</accession>
<sequence length="229" mass="24478">MARRPAGSPYHLGLTPDRIVAEALALTGEGHLLGWSLRDLADRLGVTVSVITHHVGGKDRLLRRVVEEALAGLRPPPEDLAWDAWFRAMLLDIRGPLQRYPGTAKWVLLHGPSFPAIMPMIDAGVAALQRAGFGESLGLAFATLFNNAVMTLAVADERLTDEGDGPREHAATMRGLLDAGAGRPGVGALDSTLMRMFTAGGPGAHDTYYRFVIETTIAGLTVLRDGAPR</sequence>
<keyword evidence="2" id="KW-1185">Reference proteome</keyword>
<comment type="caution">
    <text evidence="1">The sequence shown here is derived from an EMBL/GenBank/DDBJ whole genome shotgun (WGS) entry which is preliminary data.</text>
</comment>
<dbReference type="InterPro" id="IPR009057">
    <property type="entry name" value="Homeodomain-like_sf"/>
</dbReference>
<dbReference type="CDD" id="cd00093">
    <property type="entry name" value="HTH_XRE"/>
    <property type="match status" value="1"/>
</dbReference>
<name>A0ABS4W272_9PSEU</name>
<dbReference type="Gene3D" id="1.10.357.10">
    <property type="entry name" value="Tetracycline Repressor, domain 2"/>
    <property type="match status" value="1"/>
</dbReference>
<gene>
    <name evidence="1" type="ORF">JOF36_005998</name>
</gene>
<dbReference type="Proteomes" id="UP001519295">
    <property type="component" value="Unassembled WGS sequence"/>
</dbReference>
<proteinExistence type="predicted"/>
<dbReference type="InterPro" id="IPR001387">
    <property type="entry name" value="Cro/C1-type_HTH"/>
</dbReference>